<proteinExistence type="predicted"/>
<organism evidence="1">
    <name type="scientific">Podoviridae sp. ct5bO8</name>
    <dbReference type="NCBI Taxonomy" id="2825219"/>
    <lineage>
        <taxon>Viruses</taxon>
        <taxon>Duplodnaviria</taxon>
        <taxon>Heunggongvirae</taxon>
        <taxon>Uroviricota</taxon>
        <taxon>Caudoviricetes</taxon>
    </lineage>
</organism>
<accession>A0A8S5PIC6</accession>
<dbReference type="EMBL" id="BK015428">
    <property type="protein sequence ID" value="DAE06145.1"/>
    <property type="molecule type" value="Genomic_DNA"/>
</dbReference>
<sequence>MEFNALHPTHFIRERGWKPEPNPFLPKPPRPAHKYYSKHIFIYANQLWYDIDAATNMVGRARRGNQTNQEDIIPTSENDRERPLFYRWFDKYLKKAEGVLSAYVMKPQGVVRDNALKEWDEKEIWLNMPDYWDDTRYDELVKHIHSYIVAGALYEYFLLTLTSKDPLTVSKQEEMNDEELEILDAASASKAGMLVHTLKPFG</sequence>
<evidence type="ECO:0000313" key="1">
    <source>
        <dbReference type="EMBL" id="DAE06145.1"/>
    </source>
</evidence>
<protein>
    <submittedName>
        <fullName evidence="1">Uncharacterized protein</fullName>
    </submittedName>
</protein>
<name>A0A8S5PIC6_9CAUD</name>
<reference evidence="1" key="1">
    <citation type="journal article" date="2021" name="Proc. Natl. Acad. Sci. U.S.A.">
        <title>A Catalog of Tens of Thousands of Viruses from Human Metagenomes Reveals Hidden Associations with Chronic Diseases.</title>
        <authorList>
            <person name="Tisza M.J."/>
            <person name="Buck C.B."/>
        </authorList>
    </citation>
    <scope>NUCLEOTIDE SEQUENCE</scope>
    <source>
        <strain evidence="1">Ct5bO8</strain>
    </source>
</reference>